<dbReference type="EMBL" id="JAKELL010000006">
    <property type="protein sequence ID" value="KAH8997953.1"/>
    <property type="molecule type" value="Genomic_DNA"/>
</dbReference>
<gene>
    <name evidence="1" type="ORF">EDB92DRAFT_1837107</name>
</gene>
<proteinExistence type="predicted"/>
<evidence type="ECO:0000313" key="2">
    <source>
        <dbReference type="Proteomes" id="UP001201163"/>
    </source>
</evidence>
<reference evidence="1" key="1">
    <citation type="submission" date="2022-01" db="EMBL/GenBank/DDBJ databases">
        <title>Comparative genomics reveals a dynamic genome evolution in the ectomycorrhizal milk-cap (Lactarius) mushrooms.</title>
        <authorList>
            <consortium name="DOE Joint Genome Institute"/>
            <person name="Lebreton A."/>
            <person name="Tang N."/>
            <person name="Kuo A."/>
            <person name="LaButti K."/>
            <person name="Drula E."/>
            <person name="Barry K."/>
            <person name="Clum A."/>
            <person name="Lipzen A."/>
            <person name="Mousain D."/>
            <person name="Ng V."/>
            <person name="Wang R."/>
            <person name="Wang X."/>
            <person name="Dai Y."/>
            <person name="Henrissat B."/>
            <person name="Grigoriev I.V."/>
            <person name="Guerin-Laguette A."/>
            <person name="Yu F."/>
            <person name="Martin F.M."/>
        </authorList>
    </citation>
    <scope>NUCLEOTIDE SEQUENCE</scope>
    <source>
        <strain evidence="1">QP</strain>
    </source>
</reference>
<organism evidence="1 2">
    <name type="scientific">Lactarius akahatsu</name>
    <dbReference type="NCBI Taxonomy" id="416441"/>
    <lineage>
        <taxon>Eukaryota</taxon>
        <taxon>Fungi</taxon>
        <taxon>Dikarya</taxon>
        <taxon>Basidiomycota</taxon>
        <taxon>Agaricomycotina</taxon>
        <taxon>Agaricomycetes</taxon>
        <taxon>Russulales</taxon>
        <taxon>Russulaceae</taxon>
        <taxon>Lactarius</taxon>
    </lineage>
</organism>
<name>A0AAD4QGN0_9AGAM</name>
<comment type="caution">
    <text evidence="1">The sequence shown here is derived from an EMBL/GenBank/DDBJ whole genome shotgun (WGS) entry which is preliminary data.</text>
</comment>
<protein>
    <recommendedName>
        <fullName evidence="3">MICOS complex subunit MIC12</fullName>
    </recommendedName>
</protein>
<accession>A0AAD4QGN0</accession>
<keyword evidence="2" id="KW-1185">Reference proteome</keyword>
<evidence type="ECO:0000313" key="1">
    <source>
        <dbReference type="EMBL" id="KAH8997953.1"/>
    </source>
</evidence>
<evidence type="ECO:0008006" key="3">
    <source>
        <dbReference type="Google" id="ProtNLM"/>
    </source>
</evidence>
<dbReference type="Proteomes" id="UP001201163">
    <property type="component" value="Unassembled WGS sequence"/>
</dbReference>
<dbReference type="AlphaFoldDB" id="A0AAD4QGN0"/>
<sequence length="97" mass="10131">MSFLIGPVSGALVAGGIYYGFSNLIESNLHALSQKLVTPPSEHDAPPTAAARIVKKPLTALVKQGWNEKVRGDRASSWGREVLYGGDAGANGANQSP</sequence>